<proteinExistence type="predicted"/>
<reference evidence="2" key="1">
    <citation type="journal article" date="2017" name="Nat. Commun.">
        <title>The North American bullfrog draft genome provides insight into hormonal regulation of long noncoding RNA.</title>
        <authorList>
            <person name="Hammond S.A."/>
            <person name="Warren R.L."/>
            <person name="Vandervalk B.P."/>
            <person name="Kucuk E."/>
            <person name="Khan H."/>
            <person name="Gibb E.A."/>
            <person name="Pandoh P."/>
            <person name="Kirk H."/>
            <person name="Zhao Y."/>
            <person name="Jones M."/>
            <person name="Mungall A.J."/>
            <person name="Coope R."/>
            <person name="Pleasance S."/>
            <person name="Moore R.A."/>
            <person name="Holt R.A."/>
            <person name="Round J.M."/>
            <person name="Ohora S."/>
            <person name="Walle B.V."/>
            <person name="Veldhoen N."/>
            <person name="Helbing C.C."/>
            <person name="Birol I."/>
        </authorList>
    </citation>
    <scope>NUCLEOTIDE SEQUENCE [LARGE SCALE GENOMIC DNA]</scope>
</reference>
<gene>
    <name evidence="1" type="ORF">AB205_0174130</name>
</gene>
<dbReference type="Proteomes" id="UP000228934">
    <property type="component" value="Unassembled WGS sequence"/>
</dbReference>
<evidence type="ECO:0000313" key="2">
    <source>
        <dbReference type="Proteomes" id="UP000228934"/>
    </source>
</evidence>
<name>A0A2G9RAP5_AQUCT</name>
<sequence>MRETSPAPDVLSSIFPAPCLSAQWESTWRRDNKFMQTAAAATTKARSHKFPDPRMIFKASNMAFIEMVEMVDIFK</sequence>
<accession>A0A2G9RAP5</accession>
<dbReference type="EMBL" id="KV954955">
    <property type="protein sequence ID" value="PIO24361.1"/>
    <property type="molecule type" value="Genomic_DNA"/>
</dbReference>
<organism evidence="1 2">
    <name type="scientific">Aquarana catesbeiana</name>
    <name type="common">American bullfrog</name>
    <name type="synonym">Rana catesbeiana</name>
    <dbReference type="NCBI Taxonomy" id="8400"/>
    <lineage>
        <taxon>Eukaryota</taxon>
        <taxon>Metazoa</taxon>
        <taxon>Chordata</taxon>
        <taxon>Craniata</taxon>
        <taxon>Vertebrata</taxon>
        <taxon>Euteleostomi</taxon>
        <taxon>Amphibia</taxon>
        <taxon>Batrachia</taxon>
        <taxon>Anura</taxon>
        <taxon>Neobatrachia</taxon>
        <taxon>Ranoidea</taxon>
        <taxon>Ranidae</taxon>
        <taxon>Aquarana</taxon>
    </lineage>
</organism>
<dbReference type="AlphaFoldDB" id="A0A2G9RAP5"/>
<evidence type="ECO:0000313" key="1">
    <source>
        <dbReference type="EMBL" id="PIO24361.1"/>
    </source>
</evidence>
<keyword evidence="2" id="KW-1185">Reference proteome</keyword>
<protein>
    <submittedName>
        <fullName evidence="1">Uncharacterized protein</fullName>
    </submittedName>
</protein>